<dbReference type="EMBL" id="BAABIK010000011">
    <property type="protein sequence ID" value="GAA4941283.1"/>
    <property type="molecule type" value="Genomic_DNA"/>
</dbReference>
<dbReference type="Gene3D" id="1.10.357.10">
    <property type="entry name" value="Tetracycline Repressor, domain 2"/>
    <property type="match status" value="1"/>
</dbReference>
<accession>A0ABP9GFC8</accession>
<feature type="domain" description="HTH tetR-type" evidence="4">
    <location>
        <begin position="7"/>
        <end position="67"/>
    </location>
</feature>
<dbReference type="RefSeq" id="WP_345556641.1">
    <property type="nucleotide sequence ID" value="NZ_BAABIK010000011.1"/>
</dbReference>
<evidence type="ECO:0000259" key="4">
    <source>
        <dbReference type="PROSITE" id="PS50977"/>
    </source>
</evidence>
<dbReference type="Pfam" id="PF17926">
    <property type="entry name" value="TetR_C_21"/>
    <property type="match status" value="1"/>
</dbReference>
<name>A0ABP9GFC8_9ACTN</name>
<proteinExistence type="predicted"/>
<dbReference type="PANTHER" id="PTHR30328">
    <property type="entry name" value="TRANSCRIPTIONAL REPRESSOR"/>
    <property type="match status" value="1"/>
</dbReference>
<dbReference type="Proteomes" id="UP001499993">
    <property type="component" value="Unassembled WGS sequence"/>
</dbReference>
<evidence type="ECO:0000313" key="5">
    <source>
        <dbReference type="EMBL" id="GAA4941283.1"/>
    </source>
</evidence>
<dbReference type="PROSITE" id="PS50977">
    <property type="entry name" value="HTH_TETR_2"/>
    <property type="match status" value="1"/>
</dbReference>
<sequence length="218" mass="23075">MSPRDSAATRRKLLEAGREEFAEHGIAGGRIDRIAERAGVNKERVYGHFGSKEKLFQAVLEAVKAEHAASLPRPGEDVGEWVGRLYDAHAANGTMVRLLMWEALYFEDRPLPEDGARSDVYAAKVLALAGSLGVEPDSAAAMSLLSLIGMGAWPFAMPHLARLVVGPRMLTAQGSADLRAHIVAMANAAVRGVEHTPAAGGGTGDGHESEGEGESQQA</sequence>
<dbReference type="InterPro" id="IPR041467">
    <property type="entry name" value="Sco4008_C"/>
</dbReference>
<dbReference type="InterPro" id="IPR001647">
    <property type="entry name" value="HTH_TetR"/>
</dbReference>
<dbReference type="SUPFAM" id="SSF46689">
    <property type="entry name" value="Homeodomain-like"/>
    <property type="match status" value="1"/>
</dbReference>
<dbReference type="PANTHER" id="PTHR30328:SF54">
    <property type="entry name" value="HTH-TYPE TRANSCRIPTIONAL REPRESSOR SCO4008"/>
    <property type="match status" value="1"/>
</dbReference>
<feature type="DNA-binding region" description="H-T-H motif" evidence="2">
    <location>
        <begin position="30"/>
        <end position="49"/>
    </location>
</feature>
<dbReference type="InterPro" id="IPR036271">
    <property type="entry name" value="Tet_transcr_reg_TetR-rel_C_sf"/>
</dbReference>
<dbReference type="InterPro" id="IPR050109">
    <property type="entry name" value="HTH-type_TetR-like_transc_reg"/>
</dbReference>
<evidence type="ECO:0000256" key="2">
    <source>
        <dbReference type="PROSITE-ProRule" id="PRU00335"/>
    </source>
</evidence>
<dbReference type="SUPFAM" id="SSF48498">
    <property type="entry name" value="Tetracyclin repressor-like, C-terminal domain"/>
    <property type="match status" value="1"/>
</dbReference>
<feature type="region of interest" description="Disordered" evidence="3">
    <location>
        <begin position="195"/>
        <end position="218"/>
    </location>
</feature>
<reference evidence="6" key="1">
    <citation type="journal article" date="2019" name="Int. J. Syst. Evol. Microbiol.">
        <title>The Global Catalogue of Microorganisms (GCM) 10K type strain sequencing project: providing services to taxonomists for standard genome sequencing and annotation.</title>
        <authorList>
            <consortium name="The Broad Institute Genomics Platform"/>
            <consortium name="The Broad Institute Genome Sequencing Center for Infectious Disease"/>
            <person name="Wu L."/>
            <person name="Ma J."/>
        </authorList>
    </citation>
    <scope>NUCLEOTIDE SEQUENCE [LARGE SCALE GENOMIC DNA]</scope>
    <source>
        <strain evidence="6">JCM 18123</strain>
    </source>
</reference>
<keyword evidence="6" id="KW-1185">Reference proteome</keyword>
<dbReference type="InterPro" id="IPR009057">
    <property type="entry name" value="Homeodomain-like_sf"/>
</dbReference>
<gene>
    <name evidence="5" type="ORF">GCM10023224_23980</name>
</gene>
<dbReference type="Pfam" id="PF00440">
    <property type="entry name" value="TetR_N"/>
    <property type="match status" value="1"/>
</dbReference>
<evidence type="ECO:0000313" key="6">
    <source>
        <dbReference type="Proteomes" id="UP001499993"/>
    </source>
</evidence>
<organism evidence="5 6">
    <name type="scientific">Streptomonospora halophila</name>
    <dbReference type="NCBI Taxonomy" id="427369"/>
    <lineage>
        <taxon>Bacteria</taxon>
        <taxon>Bacillati</taxon>
        <taxon>Actinomycetota</taxon>
        <taxon>Actinomycetes</taxon>
        <taxon>Streptosporangiales</taxon>
        <taxon>Nocardiopsidaceae</taxon>
        <taxon>Streptomonospora</taxon>
    </lineage>
</organism>
<evidence type="ECO:0000256" key="1">
    <source>
        <dbReference type="ARBA" id="ARBA00023125"/>
    </source>
</evidence>
<keyword evidence="1 2" id="KW-0238">DNA-binding</keyword>
<evidence type="ECO:0000256" key="3">
    <source>
        <dbReference type="SAM" id="MobiDB-lite"/>
    </source>
</evidence>
<dbReference type="PRINTS" id="PR00455">
    <property type="entry name" value="HTHTETR"/>
</dbReference>
<comment type="caution">
    <text evidence="5">The sequence shown here is derived from an EMBL/GenBank/DDBJ whole genome shotgun (WGS) entry which is preliminary data.</text>
</comment>
<protein>
    <submittedName>
        <fullName evidence="5">TetR family transcriptional regulator</fullName>
    </submittedName>
</protein>